<keyword evidence="3" id="KW-1185">Reference proteome</keyword>
<proteinExistence type="predicted"/>
<accession>A0ABQ9TUW9</accession>
<name>A0ABQ9TUW9_SAGOE</name>
<reference evidence="2 3" key="1">
    <citation type="submission" date="2023-05" db="EMBL/GenBank/DDBJ databases">
        <title>B98-5 Cell Line De Novo Hybrid Assembly: An Optical Mapping Approach.</title>
        <authorList>
            <person name="Kananen K."/>
            <person name="Auerbach J.A."/>
            <person name="Kautto E."/>
            <person name="Blachly J.S."/>
        </authorList>
    </citation>
    <scope>NUCLEOTIDE SEQUENCE [LARGE SCALE GENOMIC DNA]</scope>
    <source>
        <strain evidence="2">B95-8</strain>
        <tissue evidence="2">Cell line</tissue>
    </source>
</reference>
<protein>
    <submittedName>
        <fullName evidence="2">Uncharacterized protein</fullName>
    </submittedName>
</protein>
<sequence length="53" mass="5582">MQAPTLYSTTTNTKESDPAAAQSMLVNSPPPYTAALVHIPQASLWDSSASPVH</sequence>
<feature type="compositionally biased region" description="Polar residues" evidence="1">
    <location>
        <begin position="1"/>
        <end position="13"/>
    </location>
</feature>
<organism evidence="2 3">
    <name type="scientific">Saguinus oedipus</name>
    <name type="common">Cotton-top tamarin</name>
    <name type="synonym">Oedipomidas oedipus</name>
    <dbReference type="NCBI Taxonomy" id="9490"/>
    <lineage>
        <taxon>Eukaryota</taxon>
        <taxon>Metazoa</taxon>
        <taxon>Chordata</taxon>
        <taxon>Craniata</taxon>
        <taxon>Vertebrata</taxon>
        <taxon>Euteleostomi</taxon>
        <taxon>Mammalia</taxon>
        <taxon>Eutheria</taxon>
        <taxon>Euarchontoglires</taxon>
        <taxon>Primates</taxon>
        <taxon>Haplorrhini</taxon>
        <taxon>Platyrrhini</taxon>
        <taxon>Cebidae</taxon>
        <taxon>Callitrichinae</taxon>
        <taxon>Saguinus</taxon>
    </lineage>
</organism>
<feature type="region of interest" description="Disordered" evidence="1">
    <location>
        <begin position="1"/>
        <end position="27"/>
    </location>
</feature>
<dbReference type="EMBL" id="JASSZA010000019">
    <property type="protein sequence ID" value="KAK2087937.1"/>
    <property type="molecule type" value="Genomic_DNA"/>
</dbReference>
<dbReference type="Proteomes" id="UP001266305">
    <property type="component" value="Unassembled WGS sequence"/>
</dbReference>
<comment type="caution">
    <text evidence="2">The sequence shown here is derived from an EMBL/GenBank/DDBJ whole genome shotgun (WGS) entry which is preliminary data.</text>
</comment>
<evidence type="ECO:0000313" key="3">
    <source>
        <dbReference type="Proteomes" id="UP001266305"/>
    </source>
</evidence>
<gene>
    <name evidence="2" type="ORF">P7K49_033844</name>
</gene>
<evidence type="ECO:0000256" key="1">
    <source>
        <dbReference type="SAM" id="MobiDB-lite"/>
    </source>
</evidence>
<evidence type="ECO:0000313" key="2">
    <source>
        <dbReference type="EMBL" id="KAK2087937.1"/>
    </source>
</evidence>